<reference evidence="7" key="1">
    <citation type="journal article" date="2023" name="Science">
        <title>Genome structures resolve the early diversification of teleost fishes.</title>
        <authorList>
            <person name="Parey E."/>
            <person name="Louis A."/>
            <person name="Montfort J."/>
            <person name="Bouchez O."/>
            <person name="Roques C."/>
            <person name="Iampietro C."/>
            <person name="Lluch J."/>
            <person name="Castinel A."/>
            <person name="Donnadieu C."/>
            <person name="Desvignes T."/>
            <person name="Floi Bucao C."/>
            <person name="Jouanno E."/>
            <person name="Wen M."/>
            <person name="Mejri S."/>
            <person name="Dirks R."/>
            <person name="Jansen H."/>
            <person name="Henkel C."/>
            <person name="Chen W.J."/>
            <person name="Zahm M."/>
            <person name="Cabau C."/>
            <person name="Klopp C."/>
            <person name="Thompson A.W."/>
            <person name="Robinson-Rechavi M."/>
            <person name="Braasch I."/>
            <person name="Lecointre G."/>
            <person name="Bobe J."/>
            <person name="Postlethwait J.H."/>
            <person name="Berthelot C."/>
            <person name="Roest Crollius H."/>
            <person name="Guiguen Y."/>
        </authorList>
    </citation>
    <scope>NUCLEOTIDE SEQUENCE</scope>
    <source>
        <strain evidence="7">Concon-B</strain>
    </source>
</reference>
<dbReference type="PROSITE" id="PS51450">
    <property type="entry name" value="LRR"/>
    <property type="match status" value="2"/>
</dbReference>
<feature type="region of interest" description="Disordered" evidence="4">
    <location>
        <begin position="364"/>
        <end position="415"/>
    </location>
</feature>
<dbReference type="InterPro" id="IPR003591">
    <property type="entry name" value="Leu-rich_rpt_typical-subtyp"/>
</dbReference>
<keyword evidence="8" id="KW-1185">Reference proteome</keyword>
<sequence length="451" mass="49175">MGLGLLASQTTVPANRIPHGCCQRKRQQVTAMLSEGLVLLWCLLLCAMDGGVRGCECPRATILAQFPSRLPAEACCLNYSGSTFGSVTWALFSEVRNLEVLDLSDCNVTHIPDAGGLPAGLREAYLGRNALRTLPEGFLANATQLRVLDLGGNFLERLPDDFLQGSSHLRELRLDSNQLSVLPPGVFLPGLQRLELSGNSWDCSCSLVEELQGGRRGNESSWQGVVGNLTCASPNRLSGQSVWSVRSSDVCHIPSLTLLFILVPLALLLALGLCWCCGRKKKRKEATFRPAKWTPEPTAVTVTGPAAPHRNGSEHERRRGRPKTPEGAGKIGRDVLLRNQLMFRPSSDLLSSSRDLYEEVEVKLGSVDSLDPPTSEDLPPAPSLESQERPESQAEGDRTDPETVSVTEVMKDSADREKAYLAQSTEYYSLVPGMDLEDSDHCEYESVDLSS</sequence>
<keyword evidence="5" id="KW-0812">Transmembrane</keyword>
<dbReference type="PANTHER" id="PTHR24369">
    <property type="entry name" value="ANTIGEN BSP, PUTATIVE-RELATED"/>
    <property type="match status" value="1"/>
</dbReference>
<feature type="region of interest" description="Disordered" evidence="4">
    <location>
        <begin position="287"/>
        <end position="331"/>
    </location>
</feature>
<keyword evidence="3" id="KW-0677">Repeat</keyword>
<dbReference type="SUPFAM" id="SSF52058">
    <property type="entry name" value="L domain-like"/>
    <property type="match status" value="1"/>
</dbReference>
<feature type="transmembrane region" description="Helical" evidence="5">
    <location>
        <begin position="256"/>
        <end position="278"/>
    </location>
</feature>
<dbReference type="InterPro" id="IPR001611">
    <property type="entry name" value="Leu-rich_rpt"/>
</dbReference>
<evidence type="ECO:0000256" key="1">
    <source>
        <dbReference type="ARBA" id="ARBA00022614"/>
    </source>
</evidence>
<dbReference type="GO" id="GO:0005886">
    <property type="term" value="C:plasma membrane"/>
    <property type="evidence" value="ECO:0007669"/>
    <property type="project" value="TreeGrafter"/>
</dbReference>
<proteinExistence type="predicted"/>
<dbReference type="SMART" id="SM00082">
    <property type="entry name" value="LRRCT"/>
    <property type="match status" value="1"/>
</dbReference>
<dbReference type="PANTHER" id="PTHR24369:SF210">
    <property type="entry name" value="CHAOPTIN-RELATED"/>
    <property type="match status" value="1"/>
</dbReference>
<protein>
    <recommendedName>
        <fullName evidence="6">LRRCT domain-containing protein</fullName>
    </recommendedName>
</protein>
<dbReference type="Gene3D" id="3.80.10.10">
    <property type="entry name" value="Ribonuclease Inhibitor"/>
    <property type="match status" value="1"/>
</dbReference>
<dbReference type="Pfam" id="PF01463">
    <property type="entry name" value="LRRCT"/>
    <property type="match status" value="1"/>
</dbReference>
<keyword evidence="5" id="KW-1133">Transmembrane helix</keyword>
<evidence type="ECO:0000313" key="8">
    <source>
        <dbReference type="Proteomes" id="UP001152803"/>
    </source>
</evidence>
<dbReference type="Pfam" id="PF00560">
    <property type="entry name" value="LRR_1"/>
    <property type="match status" value="1"/>
</dbReference>
<evidence type="ECO:0000256" key="3">
    <source>
        <dbReference type="ARBA" id="ARBA00022737"/>
    </source>
</evidence>
<evidence type="ECO:0000259" key="6">
    <source>
        <dbReference type="SMART" id="SM00082"/>
    </source>
</evidence>
<organism evidence="7 8">
    <name type="scientific">Conger conger</name>
    <name type="common">Conger eel</name>
    <name type="synonym">Muraena conger</name>
    <dbReference type="NCBI Taxonomy" id="82655"/>
    <lineage>
        <taxon>Eukaryota</taxon>
        <taxon>Metazoa</taxon>
        <taxon>Chordata</taxon>
        <taxon>Craniata</taxon>
        <taxon>Vertebrata</taxon>
        <taxon>Euteleostomi</taxon>
        <taxon>Actinopterygii</taxon>
        <taxon>Neopterygii</taxon>
        <taxon>Teleostei</taxon>
        <taxon>Anguilliformes</taxon>
        <taxon>Congridae</taxon>
        <taxon>Conger</taxon>
    </lineage>
</organism>
<dbReference type="EMBL" id="JAFJMO010000006">
    <property type="protein sequence ID" value="KAJ8274334.1"/>
    <property type="molecule type" value="Genomic_DNA"/>
</dbReference>
<accession>A0A9Q1DL02</accession>
<dbReference type="InterPro" id="IPR050541">
    <property type="entry name" value="LRR_TM_domain-containing"/>
</dbReference>
<dbReference type="Pfam" id="PF13855">
    <property type="entry name" value="LRR_8"/>
    <property type="match status" value="1"/>
</dbReference>
<evidence type="ECO:0000256" key="2">
    <source>
        <dbReference type="ARBA" id="ARBA00022729"/>
    </source>
</evidence>
<evidence type="ECO:0000313" key="7">
    <source>
        <dbReference type="EMBL" id="KAJ8274334.1"/>
    </source>
</evidence>
<keyword evidence="5" id="KW-0472">Membrane</keyword>
<dbReference type="OrthoDB" id="2020019at2759"/>
<keyword evidence="2" id="KW-0732">Signal</keyword>
<gene>
    <name evidence="7" type="ORF">COCON_G00089590</name>
</gene>
<dbReference type="InterPro" id="IPR032675">
    <property type="entry name" value="LRR_dom_sf"/>
</dbReference>
<dbReference type="SMART" id="SM00369">
    <property type="entry name" value="LRR_TYP"/>
    <property type="match status" value="4"/>
</dbReference>
<feature type="domain" description="LRRCT" evidence="6">
    <location>
        <begin position="199"/>
        <end position="252"/>
    </location>
</feature>
<dbReference type="AlphaFoldDB" id="A0A9Q1DL02"/>
<dbReference type="InterPro" id="IPR000483">
    <property type="entry name" value="Cys-rich_flank_reg_C"/>
</dbReference>
<name>A0A9Q1DL02_CONCO</name>
<evidence type="ECO:0000256" key="4">
    <source>
        <dbReference type="SAM" id="MobiDB-lite"/>
    </source>
</evidence>
<comment type="caution">
    <text evidence="7">The sequence shown here is derived from an EMBL/GenBank/DDBJ whole genome shotgun (WGS) entry which is preliminary data.</text>
</comment>
<keyword evidence="1" id="KW-0433">Leucine-rich repeat</keyword>
<dbReference type="Proteomes" id="UP001152803">
    <property type="component" value="Unassembled WGS sequence"/>
</dbReference>
<evidence type="ECO:0000256" key="5">
    <source>
        <dbReference type="SAM" id="Phobius"/>
    </source>
</evidence>
<feature type="compositionally biased region" description="Basic and acidic residues" evidence="4">
    <location>
        <begin position="386"/>
        <end position="401"/>
    </location>
</feature>